<protein>
    <recommendedName>
        <fullName evidence="3">F-box domain-containing protein</fullName>
    </recommendedName>
</protein>
<dbReference type="PANTHER" id="PTHR48155:SF1">
    <property type="entry name" value="F-BOX DOMAIN-CONTAINING PROTEIN"/>
    <property type="match status" value="1"/>
</dbReference>
<reference evidence="1 2" key="1">
    <citation type="submission" date="2021-05" db="EMBL/GenBank/DDBJ databases">
        <title>Genome Assembly of Synthetic Allotetraploid Brassica napus Reveals Homoeologous Exchanges between Subgenomes.</title>
        <authorList>
            <person name="Davis J.T."/>
        </authorList>
    </citation>
    <scope>NUCLEOTIDE SEQUENCE [LARGE SCALE GENOMIC DNA]</scope>
    <source>
        <strain evidence="2">cv. Da-Ae</strain>
        <tissue evidence="1">Seedling</tissue>
    </source>
</reference>
<dbReference type="Gene3D" id="1.20.1280.50">
    <property type="match status" value="1"/>
</dbReference>
<dbReference type="EMBL" id="JAGKQM010000005">
    <property type="protein sequence ID" value="KAH0926794.1"/>
    <property type="molecule type" value="Genomic_DNA"/>
</dbReference>
<comment type="caution">
    <text evidence="1">The sequence shown here is derived from an EMBL/GenBank/DDBJ whole genome shotgun (WGS) entry which is preliminary data.</text>
</comment>
<proteinExistence type="predicted"/>
<evidence type="ECO:0000313" key="1">
    <source>
        <dbReference type="EMBL" id="KAH0926794.1"/>
    </source>
</evidence>
<evidence type="ECO:0000313" key="2">
    <source>
        <dbReference type="Proteomes" id="UP000824890"/>
    </source>
</evidence>
<evidence type="ECO:0008006" key="3">
    <source>
        <dbReference type="Google" id="ProtNLM"/>
    </source>
</evidence>
<name>A0ABQ8DBL7_BRANA</name>
<gene>
    <name evidence="1" type="ORF">HID58_019050</name>
</gene>
<dbReference type="InterPro" id="IPR036047">
    <property type="entry name" value="F-box-like_dom_sf"/>
</dbReference>
<dbReference type="SUPFAM" id="SSF81383">
    <property type="entry name" value="F-box domain"/>
    <property type="match status" value="1"/>
</dbReference>
<accession>A0ABQ8DBL7</accession>
<dbReference type="Proteomes" id="UP000824890">
    <property type="component" value="Unassembled WGS sequence"/>
</dbReference>
<organism evidence="1 2">
    <name type="scientific">Brassica napus</name>
    <name type="common">Rape</name>
    <dbReference type="NCBI Taxonomy" id="3708"/>
    <lineage>
        <taxon>Eukaryota</taxon>
        <taxon>Viridiplantae</taxon>
        <taxon>Streptophyta</taxon>
        <taxon>Embryophyta</taxon>
        <taxon>Tracheophyta</taxon>
        <taxon>Spermatophyta</taxon>
        <taxon>Magnoliopsida</taxon>
        <taxon>eudicotyledons</taxon>
        <taxon>Gunneridae</taxon>
        <taxon>Pentapetalae</taxon>
        <taxon>rosids</taxon>
        <taxon>malvids</taxon>
        <taxon>Brassicales</taxon>
        <taxon>Brassicaceae</taxon>
        <taxon>Brassiceae</taxon>
        <taxon>Brassica</taxon>
    </lineage>
</organism>
<keyword evidence="2" id="KW-1185">Reference proteome</keyword>
<dbReference type="PANTHER" id="PTHR48155">
    <property type="entry name" value="OS09G0497600 PROTEIN"/>
    <property type="match status" value="1"/>
</dbReference>
<sequence>MSMNRNKDKVVLTIKDDSPFSYLQEDVLVEILIRVPISDWEHISSVRKQWADLFRGEGLWQAALNRAYPLASKTQRWTGPIRQGSSKRLIIIAQNFSLKISTRFMALYISKNILGVETDIDEMLGHIYLFLKDQLQLSTTPASGVLHGTMIGNYLLY</sequence>